<feature type="chain" id="PRO_5042181327" description="WSC domain-containing protein" evidence="3">
    <location>
        <begin position="25"/>
        <end position="831"/>
    </location>
</feature>
<dbReference type="PANTHER" id="PTHR45964:SF5">
    <property type="entry name" value="WSCD FAMILY MEMBER CG9164"/>
    <property type="match status" value="1"/>
</dbReference>
<dbReference type="Gene3D" id="2.60.120.260">
    <property type="entry name" value="Galactose-binding domain-like"/>
    <property type="match status" value="1"/>
</dbReference>
<dbReference type="PANTHER" id="PTHR45964">
    <property type="entry name" value="WSCD FAMILY MEMBER CG9164"/>
    <property type="match status" value="1"/>
</dbReference>
<protein>
    <recommendedName>
        <fullName evidence="4">WSC domain-containing protein</fullName>
    </recommendedName>
</protein>
<keyword evidence="6" id="KW-1185">Reference proteome</keyword>
<accession>A0AAD4EXA2</accession>
<dbReference type="Pfam" id="PF01822">
    <property type="entry name" value="WSC"/>
    <property type="match status" value="4"/>
</dbReference>
<dbReference type="Proteomes" id="UP001197093">
    <property type="component" value="Unassembled WGS sequence"/>
</dbReference>
<evidence type="ECO:0000256" key="2">
    <source>
        <dbReference type="SAM" id="MobiDB-lite"/>
    </source>
</evidence>
<evidence type="ECO:0000313" key="5">
    <source>
        <dbReference type="EMBL" id="KAG7289214.1"/>
    </source>
</evidence>
<keyword evidence="1" id="KW-0677">Repeat</keyword>
<evidence type="ECO:0000313" key="6">
    <source>
        <dbReference type="Proteomes" id="UP001197093"/>
    </source>
</evidence>
<sequence>MAPTRSSLGQLLPLISLLAATVTALPNPHSKRVPDNALSLGCYLDNAGGKRALEARSYASDDMTVDSCGAFCRAAKFPLFAVTYGRECFCGDAVSEGNTKVGDGDCSFPCAGDSTQTCGAGNRINLYCLPDGPVRKPASLSGITSLGCFVDSPNHIFPFKVTDADDMTAAKCAANCAGYPYFGTQWSRECYCGTTAPTVPAPAAECSMACSGNDDELCGAGMRINVYHLDSELAPNPTPAVDGFEYQGCYTDNVPQRVLAGTFYVETPMTLAKCAALCKASQYGWFGVTYGTECYCGASLNGDSVKVAEAECDTPCSGDRSETCGSANRLNVYKDPALVAPTAGNLETVGGFSYRSCWTDNTGDRSLKAVDYRTDDMTVEKCAERCADYLYFGLEYSRECYCGNELGGQAAPAKECGMLCMGGKGAQWCGGPDRLNLYSKAVTSSSTSSAESSTTSEASSTSEMPVVTSSLSSAESTSSSSSATESTSSAELTSTSSLAEPTATSSAEPTTSEVLTSSETSSTTSSTSTVPSSTSFTTTSSSTSQGPSLTTITSCPPTPTIADVPELCYYPKLPGPCDKLTSSTNYLSLSTALRSCQSTLRSWGMTANPVATACFPTTTAIYPSNAAVVSSTMSSVWSCLQTAGVLCNANADCVTKTYTVGQVPTPVPTVGVDVLGDGGFESGTFGNWSVSGFNERMTADILAGRPHSGRNGLRMSFANTSGASGVLFRMIYDVEAGKPYEFRLWLYSENNQAFTSVSQGAFPVSAATNIEGAQLYQAASGVWVQRIVAFTATSSFLHLRVTAGGNVVEPTGGNQGKNTIWIDDIQSVRMA</sequence>
<feature type="signal peptide" evidence="3">
    <location>
        <begin position="1"/>
        <end position="24"/>
    </location>
</feature>
<dbReference type="InterPro" id="IPR002889">
    <property type="entry name" value="WSC_carb-bd"/>
</dbReference>
<keyword evidence="3" id="KW-0732">Signal</keyword>
<feature type="region of interest" description="Disordered" evidence="2">
    <location>
        <begin position="446"/>
        <end position="556"/>
    </location>
</feature>
<dbReference type="AlphaFoldDB" id="A0AAD4EXA2"/>
<feature type="domain" description="WSC" evidence="4">
    <location>
        <begin position="36"/>
        <end position="130"/>
    </location>
</feature>
<evidence type="ECO:0000256" key="3">
    <source>
        <dbReference type="SAM" id="SignalP"/>
    </source>
</evidence>
<evidence type="ECO:0000259" key="4">
    <source>
        <dbReference type="PROSITE" id="PS51212"/>
    </source>
</evidence>
<name>A0AAD4EXA2_9PEZI</name>
<dbReference type="EMBL" id="JAHCVI010000002">
    <property type="protein sequence ID" value="KAG7289214.1"/>
    <property type="molecule type" value="Genomic_DNA"/>
</dbReference>
<gene>
    <name evidence="5" type="ORF">NEMBOFW57_005577</name>
</gene>
<feature type="compositionally biased region" description="Low complexity" evidence="2">
    <location>
        <begin position="446"/>
        <end position="555"/>
    </location>
</feature>
<evidence type="ECO:0000256" key="1">
    <source>
        <dbReference type="ARBA" id="ARBA00022737"/>
    </source>
</evidence>
<dbReference type="SMART" id="SM00321">
    <property type="entry name" value="WSC"/>
    <property type="match status" value="4"/>
</dbReference>
<organism evidence="5 6">
    <name type="scientific">Staphylotrichum longicolle</name>
    <dbReference type="NCBI Taxonomy" id="669026"/>
    <lineage>
        <taxon>Eukaryota</taxon>
        <taxon>Fungi</taxon>
        <taxon>Dikarya</taxon>
        <taxon>Ascomycota</taxon>
        <taxon>Pezizomycotina</taxon>
        <taxon>Sordariomycetes</taxon>
        <taxon>Sordariomycetidae</taxon>
        <taxon>Sordariales</taxon>
        <taxon>Chaetomiaceae</taxon>
        <taxon>Staphylotrichum</taxon>
    </lineage>
</organism>
<comment type="caution">
    <text evidence="5">The sequence shown here is derived from an EMBL/GenBank/DDBJ whole genome shotgun (WGS) entry which is preliminary data.</text>
</comment>
<feature type="domain" description="WSC" evidence="4">
    <location>
        <begin position="142"/>
        <end position="230"/>
    </location>
</feature>
<proteinExistence type="predicted"/>
<feature type="domain" description="WSC" evidence="4">
    <location>
        <begin position="243"/>
        <end position="336"/>
    </location>
</feature>
<feature type="domain" description="WSC" evidence="4">
    <location>
        <begin position="351"/>
        <end position="441"/>
    </location>
</feature>
<reference evidence="5" key="1">
    <citation type="submission" date="2023-02" db="EMBL/GenBank/DDBJ databases">
        <authorList>
            <person name="Palmer J.M."/>
        </authorList>
    </citation>
    <scope>NUCLEOTIDE SEQUENCE</scope>
    <source>
        <strain evidence="5">FW57</strain>
    </source>
</reference>
<dbReference type="PROSITE" id="PS51212">
    <property type="entry name" value="WSC"/>
    <property type="match status" value="4"/>
</dbReference>
<dbReference type="InterPro" id="IPR051589">
    <property type="entry name" value="Sialate-O-sulfotransferase"/>
</dbReference>